<dbReference type="EMBL" id="SNYC01000003">
    <property type="protein sequence ID" value="TDQ11740.1"/>
    <property type="molecule type" value="Genomic_DNA"/>
</dbReference>
<evidence type="ECO:0000256" key="1">
    <source>
        <dbReference type="SAM" id="SignalP"/>
    </source>
</evidence>
<proteinExistence type="predicted"/>
<protein>
    <submittedName>
        <fullName evidence="3">Tricorn protease-like protein</fullName>
    </submittedName>
</protein>
<dbReference type="Proteomes" id="UP000295620">
    <property type="component" value="Unassembled WGS sequence"/>
</dbReference>
<name>A0A4R6T2G9_9SPHI</name>
<keyword evidence="4" id="KW-1185">Reference proteome</keyword>
<accession>A0A4R6T2G9</accession>
<dbReference type="GO" id="GO:0008236">
    <property type="term" value="F:serine-type peptidase activity"/>
    <property type="evidence" value="ECO:0007669"/>
    <property type="project" value="InterPro"/>
</dbReference>
<dbReference type="GO" id="GO:0006508">
    <property type="term" value="P:proteolysis"/>
    <property type="evidence" value="ECO:0007669"/>
    <property type="project" value="UniProtKB-KW"/>
</dbReference>
<dbReference type="Gene3D" id="3.30.750.44">
    <property type="match status" value="1"/>
</dbReference>
<keyword evidence="1" id="KW-0732">Signal</keyword>
<feature type="domain" description="Tail specific protease" evidence="2">
    <location>
        <begin position="179"/>
        <end position="419"/>
    </location>
</feature>
<keyword evidence="3" id="KW-0378">Hydrolase</keyword>
<dbReference type="SUPFAM" id="SSF52096">
    <property type="entry name" value="ClpP/crotonase"/>
    <property type="match status" value="1"/>
</dbReference>
<reference evidence="3 4" key="1">
    <citation type="submission" date="2019-03" db="EMBL/GenBank/DDBJ databases">
        <title>Genomic Encyclopedia of Archaeal and Bacterial Type Strains, Phase II (KMG-II): from individual species to whole genera.</title>
        <authorList>
            <person name="Goeker M."/>
        </authorList>
    </citation>
    <scope>NUCLEOTIDE SEQUENCE [LARGE SCALE GENOMIC DNA]</scope>
    <source>
        <strain evidence="3 4">DSM 19035</strain>
    </source>
</reference>
<dbReference type="AlphaFoldDB" id="A0A4R6T2G9"/>
<evidence type="ECO:0000313" key="3">
    <source>
        <dbReference type="EMBL" id="TDQ11740.1"/>
    </source>
</evidence>
<dbReference type="Gene3D" id="3.90.226.10">
    <property type="entry name" value="2-enoyl-CoA Hydratase, Chain A, domain 1"/>
    <property type="match status" value="1"/>
</dbReference>
<organism evidence="3 4">
    <name type="scientific">Pedobacter metabolipauper</name>
    <dbReference type="NCBI Taxonomy" id="425513"/>
    <lineage>
        <taxon>Bacteria</taxon>
        <taxon>Pseudomonadati</taxon>
        <taxon>Bacteroidota</taxon>
        <taxon>Sphingobacteriia</taxon>
        <taxon>Sphingobacteriales</taxon>
        <taxon>Sphingobacteriaceae</taxon>
        <taxon>Pedobacter</taxon>
    </lineage>
</organism>
<comment type="caution">
    <text evidence="3">The sequence shown here is derived from an EMBL/GenBank/DDBJ whole genome shotgun (WGS) entry which is preliminary data.</text>
</comment>
<gene>
    <name evidence="3" type="ORF">ATK78_0868</name>
</gene>
<evidence type="ECO:0000259" key="2">
    <source>
        <dbReference type="SMART" id="SM00245"/>
    </source>
</evidence>
<dbReference type="PANTHER" id="PTHR11261">
    <property type="entry name" value="INTERPHOTORECEPTOR RETINOID-BINDING PROTEIN"/>
    <property type="match status" value="1"/>
</dbReference>
<dbReference type="InterPro" id="IPR029045">
    <property type="entry name" value="ClpP/crotonase-like_dom_sf"/>
</dbReference>
<evidence type="ECO:0000313" key="4">
    <source>
        <dbReference type="Proteomes" id="UP000295620"/>
    </source>
</evidence>
<dbReference type="SMART" id="SM00245">
    <property type="entry name" value="TSPc"/>
    <property type="match status" value="1"/>
</dbReference>
<sequence length="444" mass="50365">MIRNITALFFLLNFVFYSAQAQQTKKVKMSDSVSTEDKLYGLSTLWKESAYNFVWFDKFPGLNWDSVYRAYIPKVLKASNVFEVNRVFTRFLEELKDGHTAVWTNQGFWDEIDQPPVSLTRFEGKLLVSKLDSNLKAQLPVKSEVLKINDREANEFLKNDSWLGFRGTEVKLLYKTPDGKEKIIVVRRNLNELFKQGGFKYFPSSPTSATPKFAYRKLKENISYVQINTFSDAAVIDSFKNVMPILKQNRALILDLRNNGGGNSDYALEIAKVITDKSYLVGPSWRTRIHNAANKAWGSFDKIKSKTPEYKYKDYMEMNAWEYHPGDTVAASPAVSRLNLPVVILTSKNTYSAAEDFLIYLLGSKNIIRIGQASAGSSGQPLRVELPLDMTARICAKRDMLPDGTDYIGLGIQPDIQVPAKPVFSTDVRDKELLAAMDYIKGIK</sequence>
<feature type="signal peptide" evidence="1">
    <location>
        <begin position="1"/>
        <end position="21"/>
    </location>
</feature>
<dbReference type="PANTHER" id="PTHR11261:SF3">
    <property type="entry name" value="RETINOL-BINDING PROTEIN 3"/>
    <property type="match status" value="1"/>
</dbReference>
<dbReference type="Pfam" id="PF03572">
    <property type="entry name" value="Peptidase_S41"/>
    <property type="match status" value="1"/>
</dbReference>
<dbReference type="InterPro" id="IPR005151">
    <property type="entry name" value="Tail-specific_protease"/>
</dbReference>
<keyword evidence="3" id="KW-0645">Protease</keyword>
<feature type="chain" id="PRO_5020327234" evidence="1">
    <location>
        <begin position="22"/>
        <end position="444"/>
    </location>
</feature>